<dbReference type="PROSITE" id="PS51697">
    <property type="entry name" value="ALOG"/>
    <property type="match status" value="1"/>
</dbReference>
<evidence type="ECO:0000259" key="8">
    <source>
        <dbReference type="PROSITE" id="PS51697"/>
    </source>
</evidence>
<dbReference type="GO" id="GO:0003677">
    <property type="term" value="F:DNA binding"/>
    <property type="evidence" value="ECO:0007669"/>
    <property type="project" value="UniProtKB-KW"/>
</dbReference>
<dbReference type="GO" id="GO:0015074">
    <property type="term" value="P:DNA integration"/>
    <property type="evidence" value="ECO:0007669"/>
    <property type="project" value="InterPro"/>
</dbReference>
<evidence type="ECO:0008006" key="12">
    <source>
        <dbReference type="Google" id="ProtNLM"/>
    </source>
</evidence>
<comment type="subcellular location">
    <subcellularLocation>
        <location evidence="1">Nucleus</location>
    </subcellularLocation>
</comment>
<comment type="caution">
    <text evidence="10">The sequence shown here is derived from an EMBL/GenBank/DDBJ whole genome shotgun (WGS) entry which is preliminary data.</text>
</comment>
<dbReference type="PROSITE" id="PS51898">
    <property type="entry name" value="TYR_RECOMBINASE"/>
    <property type="match status" value="1"/>
</dbReference>
<feature type="domain" description="ALOG" evidence="8">
    <location>
        <begin position="127"/>
        <end position="260"/>
    </location>
</feature>
<keyword evidence="3" id="KW-0805">Transcription regulation</keyword>
<dbReference type="AlphaFoldDB" id="A0AA88YD54"/>
<dbReference type="InterPro" id="IPR011010">
    <property type="entry name" value="DNA_brk_join_enz"/>
</dbReference>
<keyword evidence="4" id="KW-0238">DNA-binding</keyword>
<dbReference type="PANTHER" id="PTHR31165">
    <property type="entry name" value="PROTEIN G1-LIKE2"/>
    <property type="match status" value="1"/>
</dbReference>
<name>A0AA88YD54_PINIB</name>
<dbReference type="InterPro" id="IPR002104">
    <property type="entry name" value="Integrase_catalytic"/>
</dbReference>
<evidence type="ECO:0000259" key="9">
    <source>
        <dbReference type="PROSITE" id="PS51898"/>
    </source>
</evidence>
<keyword evidence="6" id="KW-0233">DNA recombination</keyword>
<accession>A0AA88YD54</accession>
<evidence type="ECO:0000256" key="3">
    <source>
        <dbReference type="ARBA" id="ARBA00023015"/>
    </source>
</evidence>
<feature type="domain" description="Tyr recombinase" evidence="9">
    <location>
        <begin position="256"/>
        <end position="472"/>
    </location>
</feature>
<organism evidence="10 11">
    <name type="scientific">Pinctada imbricata</name>
    <name type="common">Atlantic pearl-oyster</name>
    <name type="synonym">Pinctada martensii</name>
    <dbReference type="NCBI Taxonomy" id="66713"/>
    <lineage>
        <taxon>Eukaryota</taxon>
        <taxon>Metazoa</taxon>
        <taxon>Spiralia</taxon>
        <taxon>Lophotrochozoa</taxon>
        <taxon>Mollusca</taxon>
        <taxon>Bivalvia</taxon>
        <taxon>Autobranchia</taxon>
        <taxon>Pteriomorphia</taxon>
        <taxon>Pterioida</taxon>
        <taxon>Pterioidea</taxon>
        <taxon>Pteriidae</taxon>
        <taxon>Pinctada</taxon>
    </lineage>
</organism>
<dbReference type="InterPro" id="IPR040222">
    <property type="entry name" value="ALOG"/>
</dbReference>
<evidence type="ECO:0000313" key="10">
    <source>
        <dbReference type="EMBL" id="KAK3103117.1"/>
    </source>
</evidence>
<dbReference type="InterPro" id="IPR013762">
    <property type="entry name" value="Integrase-like_cat_sf"/>
</dbReference>
<dbReference type="Proteomes" id="UP001186944">
    <property type="component" value="Unassembled WGS sequence"/>
</dbReference>
<dbReference type="GO" id="GO:0009299">
    <property type="term" value="P:mRNA transcription"/>
    <property type="evidence" value="ECO:0007669"/>
    <property type="project" value="TreeGrafter"/>
</dbReference>
<dbReference type="GO" id="GO:0006310">
    <property type="term" value="P:DNA recombination"/>
    <property type="evidence" value="ECO:0007669"/>
    <property type="project" value="UniProtKB-KW"/>
</dbReference>
<evidence type="ECO:0000313" key="11">
    <source>
        <dbReference type="Proteomes" id="UP001186944"/>
    </source>
</evidence>
<evidence type="ECO:0000256" key="4">
    <source>
        <dbReference type="ARBA" id="ARBA00023125"/>
    </source>
</evidence>
<comment type="similarity">
    <text evidence="2">Belongs to the plant homeotic and developmental regulators ALOG protein family.</text>
</comment>
<dbReference type="PANTHER" id="PTHR31165:SF2">
    <property type="entry name" value="ALOG DOMAIN-CONTAINING PROTEIN"/>
    <property type="match status" value="1"/>
</dbReference>
<keyword evidence="11" id="KW-1185">Reference proteome</keyword>
<evidence type="ECO:0000256" key="6">
    <source>
        <dbReference type="ARBA" id="ARBA00023172"/>
    </source>
</evidence>
<keyword evidence="5" id="KW-0804">Transcription</keyword>
<evidence type="ECO:0000256" key="7">
    <source>
        <dbReference type="ARBA" id="ARBA00023242"/>
    </source>
</evidence>
<dbReference type="Pfam" id="PF04852">
    <property type="entry name" value="ALOG_dom"/>
    <property type="match status" value="1"/>
</dbReference>
<evidence type="ECO:0000256" key="5">
    <source>
        <dbReference type="ARBA" id="ARBA00023163"/>
    </source>
</evidence>
<dbReference type="GO" id="GO:0005634">
    <property type="term" value="C:nucleus"/>
    <property type="evidence" value="ECO:0007669"/>
    <property type="project" value="UniProtKB-SubCell"/>
</dbReference>
<dbReference type="EMBL" id="VSWD01000005">
    <property type="protein sequence ID" value="KAK3103117.1"/>
    <property type="molecule type" value="Genomic_DNA"/>
</dbReference>
<dbReference type="InterPro" id="IPR006936">
    <property type="entry name" value="ALOG_dom"/>
</dbReference>
<proteinExistence type="inferred from homology"/>
<evidence type="ECO:0000256" key="2">
    <source>
        <dbReference type="ARBA" id="ARBA00010308"/>
    </source>
</evidence>
<keyword evidence="7" id="KW-0539">Nucleus</keyword>
<reference evidence="10" key="1">
    <citation type="submission" date="2019-08" db="EMBL/GenBank/DDBJ databases">
        <title>The improved chromosome-level genome for the pearl oyster Pinctada fucata martensii using PacBio sequencing and Hi-C.</title>
        <authorList>
            <person name="Zheng Z."/>
        </authorList>
    </citation>
    <scope>NUCLEOTIDE SEQUENCE</scope>
    <source>
        <strain evidence="10">ZZ-2019</strain>
        <tissue evidence="10">Adductor muscle</tissue>
    </source>
</reference>
<protein>
    <recommendedName>
        <fullName evidence="12">Tyr recombinase domain-containing protein</fullName>
    </recommendedName>
</protein>
<dbReference type="SUPFAM" id="SSF56349">
    <property type="entry name" value="DNA breaking-rejoining enzymes"/>
    <property type="match status" value="1"/>
</dbReference>
<sequence>MPVTVLKRKHSLKGKNLFPLLKKVKETRSVDRGLARLATQQRTEDMDSADLKRAFRELTGERAEEFLEMAGKPENEPSLRMLLHFTILEANKSGQTGQTLATSETTVHLESIDERLAYLDSVAQGSKHIRRKNNLRETFTNFLTMLPEKKTLDNASPEDVKRFLVWKDGSGKTKIHDLDCKFLGQNVDKNCNCPVRMASASVVNIVQELVDVFHKQGRGRVFNDFKCQGNPAASSAVKLYLKCIKEEQAKSHVLPKQAKPIFISKLEAISNYIDNRLQCGGVSLTEVFVLSRDQALFKMQFFAGDRASDIGMTMGQEIKILEDGSGLLVNHTYGKTLRGDGKCNTFVLKKCKNLSICPVEGINRYLRISKSMGVSLAYGYLFRPMSDSGTVLNEALSYSAIYERLREYLSRVGLYDGETPHSFRAGCAVHMLMSKSAESVDDMKQHIGWATDESAKYYSREVLIKDATKTADKLASSLCSDEVESSFHALTKVKDLQN</sequence>
<gene>
    <name evidence="10" type="ORF">FSP39_016610</name>
</gene>
<evidence type="ECO:0000256" key="1">
    <source>
        <dbReference type="ARBA" id="ARBA00004123"/>
    </source>
</evidence>
<dbReference type="Gene3D" id="1.10.443.10">
    <property type="entry name" value="Intergrase catalytic core"/>
    <property type="match status" value="1"/>
</dbReference>